<evidence type="ECO:0000256" key="12">
    <source>
        <dbReference type="ARBA" id="ARBA00047979"/>
    </source>
</evidence>
<keyword evidence="18" id="KW-1185">Reference proteome</keyword>
<evidence type="ECO:0000256" key="3">
    <source>
        <dbReference type="ARBA" id="ARBA00012641"/>
    </source>
</evidence>
<comment type="cofactor">
    <cofactor evidence="14 16">
        <name>Mn(2+)</name>
        <dbReference type="ChEBI" id="CHEBI:29035"/>
    </cofactor>
</comment>
<dbReference type="SUPFAM" id="SSF53448">
    <property type="entry name" value="Nucleotide-diphospho-sugar transferases"/>
    <property type="match status" value="1"/>
</dbReference>
<evidence type="ECO:0000256" key="11">
    <source>
        <dbReference type="ARBA" id="ARBA00023211"/>
    </source>
</evidence>
<evidence type="ECO:0000256" key="14">
    <source>
        <dbReference type="PIRSR" id="PIRSR605027-3"/>
    </source>
</evidence>
<keyword evidence="9" id="KW-0472">Membrane</keyword>
<comment type="subcellular location">
    <subcellularLocation>
        <location evidence="16">Golgi apparatus membrane</location>
        <topology evidence="16">Single-pass type II membrane protein</topology>
    </subcellularLocation>
    <subcellularLocation>
        <location evidence="1">Membrane</location>
        <topology evidence="1">Single-pass type II membrane protein</topology>
    </subcellularLocation>
</comment>
<organism evidence="17 18">
    <name type="scientific">Nematostella vectensis</name>
    <name type="common">Starlet sea anemone</name>
    <dbReference type="NCBI Taxonomy" id="45351"/>
    <lineage>
        <taxon>Eukaryota</taxon>
        <taxon>Metazoa</taxon>
        <taxon>Cnidaria</taxon>
        <taxon>Anthozoa</taxon>
        <taxon>Hexacorallia</taxon>
        <taxon>Actiniaria</taxon>
        <taxon>Edwardsiidae</taxon>
        <taxon>Nematostella</taxon>
    </lineage>
</organism>
<dbReference type="FunCoup" id="A7RZM4">
    <property type="interactions" value="2"/>
</dbReference>
<dbReference type="HOGENOM" id="CLU_045177_1_0_1"/>
<dbReference type="PANTHER" id="PTHR10896:SF65">
    <property type="entry name" value="GALACTOSYLGALACTOSYLXYLOSYLPROTEIN 3-BETA-GLUCURONOSYLTRANSFERASE 3"/>
    <property type="match status" value="1"/>
</dbReference>
<dbReference type="Gene3D" id="3.90.550.10">
    <property type="entry name" value="Spore Coat Polysaccharide Biosynthesis Protein SpsA, Chain A"/>
    <property type="match status" value="1"/>
</dbReference>
<feature type="binding site" evidence="14">
    <location>
        <position position="114"/>
    </location>
    <ligand>
        <name>Mn(2+)</name>
        <dbReference type="ChEBI" id="CHEBI:29035"/>
    </ligand>
</feature>
<evidence type="ECO:0000256" key="15">
    <source>
        <dbReference type="PIRSR" id="PIRSR605027-4"/>
    </source>
</evidence>
<evidence type="ECO:0000256" key="13">
    <source>
        <dbReference type="PIRSR" id="PIRSR605027-1"/>
    </source>
</evidence>
<evidence type="ECO:0000256" key="7">
    <source>
        <dbReference type="ARBA" id="ARBA00022968"/>
    </source>
</evidence>
<feature type="site" description="Interaction with galactose moiety of substrate glycoprotein" evidence="15">
    <location>
        <position position="236"/>
    </location>
</feature>
<dbReference type="Proteomes" id="UP000001593">
    <property type="component" value="Unassembled WGS sequence"/>
</dbReference>
<evidence type="ECO:0000256" key="2">
    <source>
        <dbReference type="ARBA" id="ARBA00007706"/>
    </source>
</evidence>
<dbReference type="EMBL" id="DS469557">
    <property type="protein sequence ID" value="EDO43168.1"/>
    <property type="molecule type" value="Genomic_DNA"/>
</dbReference>
<evidence type="ECO:0000313" key="18">
    <source>
        <dbReference type="Proteomes" id="UP000001593"/>
    </source>
</evidence>
<evidence type="ECO:0000313" key="17">
    <source>
        <dbReference type="EMBL" id="EDO43168.1"/>
    </source>
</evidence>
<dbReference type="UniPathway" id="UPA00378"/>
<keyword evidence="10" id="KW-0325">Glycoprotein</keyword>
<reference evidence="17 18" key="1">
    <citation type="journal article" date="2007" name="Science">
        <title>Sea anemone genome reveals ancestral eumetazoan gene repertoire and genomic organization.</title>
        <authorList>
            <person name="Putnam N.H."/>
            <person name="Srivastava M."/>
            <person name="Hellsten U."/>
            <person name="Dirks B."/>
            <person name="Chapman J."/>
            <person name="Salamov A."/>
            <person name="Terry A."/>
            <person name="Shapiro H."/>
            <person name="Lindquist E."/>
            <person name="Kapitonov V.V."/>
            <person name="Jurka J."/>
            <person name="Genikhovich G."/>
            <person name="Grigoriev I.V."/>
            <person name="Lucas S.M."/>
            <person name="Steele R.E."/>
            <person name="Finnerty J.R."/>
            <person name="Technau U."/>
            <person name="Martindale M.Q."/>
            <person name="Rokhsar D.S."/>
        </authorList>
    </citation>
    <scope>NUCLEOTIDE SEQUENCE [LARGE SCALE GENOMIC DNA]</scope>
    <source>
        <strain evidence="18">CH2 X CH6</strain>
    </source>
</reference>
<feature type="active site" description="Proton donor/acceptor" evidence="13">
    <location>
        <position position="199"/>
    </location>
</feature>
<comment type="similarity">
    <text evidence="2 16">Belongs to the glycosyltransferase 43 family.</text>
</comment>
<evidence type="ECO:0000256" key="8">
    <source>
        <dbReference type="ARBA" id="ARBA00022989"/>
    </source>
</evidence>
<dbReference type="OMA" id="HTAWEPT"/>
<evidence type="ECO:0000256" key="1">
    <source>
        <dbReference type="ARBA" id="ARBA00004606"/>
    </source>
</evidence>
<dbReference type="PANTHER" id="PTHR10896">
    <property type="entry name" value="GALACTOSYLGALACTOSYLXYLOSYLPROTEIN 3-BETA-GLUCURONOSYLTRANSFERASE BETA-1,3-GLUCURONYLTRANSFERASE"/>
    <property type="match status" value="1"/>
</dbReference>
<dbReference type="GO" id="GO:0050650">
    <property type="term" value="P:chondroitin sulfate proteoglycan biosynthetic process"/>
    <property type="evidence" value="ECO:0000318"/>
    <property type="project" value="GO_Central"/>
</dbReference>
<dbReference type="InterPro" id="IPR029044">
    <property type="entry name" value="Nucleotide-diphossugar_trans"/>
</dbReference>
<dbReference type="GO" id="GO:0005975">
    <property type="term" value="P:carbohydrate metabolic process"/>
    <property type="evidence" value="ECO:0000318"/>
    <property type="project" value="GO_Central"/>
</dbReference>
<proteinExistence type="inferred from homology"/>
<evidence type="ECO:0000256" key="4">
    <source>
        <dbReference type="ARBA" id="ARBA00022679"/>
    </source>
</evidence>
<comment type="catalytic activity">
    <reaction evidence="12 16">
        <text>3-O-(beta-D-galactosyl-(1-&gt;3)-beta-D-galactosyl-(1-&gt;4)-beta-D-xylosyl)-L-seryl-[protein] + UDP-alpha-D-glucuronate = 3-O-(beta-D-GlcA-(1-&gt;3)-beta-D-Gal-(1-&gt;3)-beta-D-Gal-(1-&gt;4)-beta-D-Xyl)-L-seryl-[protein] + UDP + H(+)</text>
        <dbReference type="Rhea" id="RHEA:24168"/>
        <dbReference type="Rhea" id="RHEA-COMP:12571"/>
        <dbReference type="Rhea" id="RHEA-COMP:12573"/>
        <dbReference type="ChEBI" id="CHEBI:15378"/>
        <dbReference type="ChEBI" id="CHEBI:58052"/>
        <dbReference type="ChEBI" id="CHEBI:58223"/>
        <dbReference type="ChEBI" id="CHEBI:132090"/>
        <dbReference type="ChEBI" id="CHEBI:132093"/>
        <dbReference type="EC" id="2.4.1.135"/>
    </reaction>
</comment>
<dbReference type="OrthoDB" id="675023at2759"/>
<dbReference type="CDD" id="cd00218">
    <property type="entry name" value="GlcAT-I"/>
    <property type="match status" value="1"/>
</dbReference>
<comment type="pathway">
    <text evidence="16">Protein modification; protein glycosylation.</text>
</comment>
<evidence type="ECO:0000256" key="16">
    <source>
        <dbReference type="RuleBase" id="RU363127"/>
    </source>
</evidence>
<dbReference type="GO" id="GO:0000139">
    <property type="term" value="C:Golgi membrane"/>
    <property type="evidence" value="ECO:0000318"/>
    <property type="project" value="GO_Central"/>
</dbReference>
<dbReference type="InParanoid" id="A7RZM4"/>
<sequence length="252" mass="28957">MPLIYVVTPTHSALTQKADLTRLSQTLLHIPQMHWIVVEDSEIKTPLVTNFLHQCGNKYTHLNIRTRNESIRKGREPRWLKNRGVDQRNLALSWMREHHNPKHGKAVVYFADDDNTYDIRIFEMMRYTKGVSVWPVGIVGGLIWEGPMCKDGQVIKFHTDWLPERPLPLDMAGFAINVQLLLDNPSVNMDPFAKRGYVESSIVGQLVTREDLEPLADDCTKVLVWHTQTATPKIKNEERLQRLGKGSPTMEV</sequence>
<accession>A7RZM4</accession>
<evidence type="ECO:0000256" key="9">
    <source>
        <dbReference type="ARBA" id="ARBA00023136"/>
    </source>
</evidence>
<evidence type="ECO:0000256" key="6">
    <source>
        <dbReference type="ARBA" id="ARBA00022723"/>
    </source>
</evidence>
<dbReference type="eggNOG" id="KOG1476">
    <property type="taxonomic scope" value="Eukaryota"/>
</dbReference>
<keyword evidence="4 16" id="KW-0808">Transferase</keyword>
<keyword evidence="5" id="KW-0812">Transmembrane</keyword>
<dbReference type="GO" id="GO:0015018">
    <property type="term" value="F:galactosylgalactosylxylosylprotein 3-beta-glucuronosyltransferase activity"/>
    <property type="evidence" value="ECO:0000318"/>
    <property type="project" value="GO_Central"/>
</dbReference>
<dbReference type="AlphaFoldDB" id="A7RZM4"/>
<keyword evidence="7 16" id="KW-0735">Signal-anchor</keyword>
<dbReference type="EC" id="2.4.1.135" evidence="3 16"/>
<dbReference type="InterPro" id="IPR005027">
    <property type="entry name" value="Glyco_trans_43"/>
</dbReference>
<dbReference type="PhylomeDB" id="A7RZM4"/>
<keyword evidence="8" id="KW-1133">Transmembrane helix</keyword>
<keyword evidence="11 14" id="KW-0464">Manganese</keyword>
<name>A7RZM4_NEMVE</name>
<dbReference type="KEGG" id="nve:5515084"/>
<evidence type="ECO:0000256" key="10">
    <source>
        <dbReference type="ARBA" id="ARBA00023180"/>
    </source>
</evidence>
<dbReference type="Pfam" id="PF03360">
    <property type="entry name" value="Glyco_transf_43"/>
    <property type="match status" value="1"/>
</dbReference>
<dbReference type="STRING" id="45351.A7RZM4"/>
<protein>
    <recommendedName>
        <fullName evidence="3 16">Galactosylgalactosylxylosylprotein 3-beta-glucuronosyltransferase</fullName>
        <ecNumber evidence="3 16">2.4.1.135</ecNumber>
    </recommendedName>
</protein>
<keyword evidence="16" id="KW-0333">Golgi apparatus</keyword>
<dbReference type="GO" id="GO:0046872">
    <property type="term" value="F:metal ion binding"/>
    <property type="evidence" value="ECO:0007669"/>
    <property type="project" value="UniProtKB-KW"/>
</dbReference>
<evidence type="ECO:0000256" key="5">
    <source>
        <dbReference type="ARBA" id="ARBA00022692"/>
    </source>
</evidence>
<keyword evidence="6 14" id="KW-0479">Metal-binding</keyword>
<feature type="site" description="Interaction with galactose moiety of substrate glycoprotein" evidence="15">
    <location>
        <position position="145"/>
    </location>
</feature>
<dbReference type="FunFam" id="3.90.550.10:FF:000044">
    <property type="entry name" value="Galactosylgalactosylxylosylprotein 3-beta-glucuronosyltransferase"/>
    <property type="match status" value="1"/>
</dbReference>
<gene>
    <name evidence="17" type="ORF">NEMVEDRAFT_v1g98778</name>
</gene>